<keyword evidence="3" id="KW-1185">Reference proteome</keyword>
<feature type="compositionally biased region" description="Polar residues" evidence="1">
    <location>
        <begin position="73"/>
        <end position="106"/>
    </location>
</feature>
<dbReference type="InParanoid" id="A0A409YW31"/>
<feature type="compositionally biased region" description="Basic residues" evidence="1">
    <location>
        <begin position="59"/>
        <end position="72"/>
    </location>
</feature>
<dbReference type="AlphaFoldDB" id="A0A409YW31"/>
<dbReference type="EMBL" id="NHTK01000502">
    <property type="protein sequence ID" value="PPR07173.1"/>
    <property type="molecule type" value="Genomic_DNA"/>
</dbReference>
<feature type="region of interest" description="Disordered" evidence="1">
    <location>
        <begin position="42"/>
        <end position="141"/>
    </location>
</feature>
<sequence>MSTDKHVLLPFTRRVQTDSKASLDDILTDRRSTNLVGQLYTRPISTPRHSPLSMSLQSRRTRSLSKLPRRHTSGVSRESIQVHPSNPTGTADTVCSGSASASLTTPSVPPHAAISTSTENGRDHDKLIPPEPSSASPITSGDSSLFDSFPRLSHAAILDIVRFEFSASDLSKLHAGYGSVASATPFTSFPTVILGDFPTLTHLLPSISVYFEVLGAHAASSVNASAVTAFAIQRASQSHIRTLFQLSA</sequence>
<organism evidence="2 3">
    <name type="scientific">Panaeolus cyanescens</name>
    <dbReference type="NCBI Taxonomy" id="181874"/>
    <lineage>
        <taxon>Eukaryota</taxon>
        <taxon>Fungi</taxon>
        <taxon>Dikarya</taxon>
        <taxon>Basidiomycota</taxon>
        <taxon>Agaricomycotina</taxon>
        <taxon>Agaricomycetes</taxon>
        <taxon>Agaricomycetidae</taxon>
        <taxon>Agaricales</taxon>
        <taxon>Agaricineae</taxon>
        <taxon>Galeropsidaceae</taxon>
        <taxon>Panaeolus</taxon>
    </lineage>
</organism>
<feature type="non-terminal residue" evidence="2">
    <location>
        <position position="248"/>
    </location>
</feature>
<evidence type="ECO:0000313" key="3">
    <source>
        <dbReference type="Proteomes" id="UP000284842"/>
    </source>
</evidence>
<reference evidence="2 3" key="1">
    <citation type="journal article" date="2018" name="Evol. Lett.">
        <title>Horizontal gene cluster transfer increased hallucinogenic mushroom diversity.</title>
        <authorList>
            <person name="Reynolds H.T."/>
            <person name="Vijayakumar V."/>
            <person name="Gluck-Thaler E."/>
            <person name="Korotkin H.B."/>
            <person name="Matheny P.B."/>
            <person name="Slot J.C."/>
        </authorList>
    </citation>
    <scope>NUCLEOTIDE SEQUENCE [LARGE SCALE GENOMIC DNA]</scope>
    <source>
        <strain evidence="2 3">2629</strain>
    </source>
</reference>
<proteinExistence type="predicted"/>
<feature type="compositionally biased region" description="Polar residues" evidence="1">
    <location>
        <begin position="43"/>
        <end position="58"/>
    </location>
</feature>
<evidence type="ECO:0000256" key="1">
    <source>
        <dbReference type="SAM" id="MobiDB-lite"/>
    </source>
</evidence>
<dbReference type="Proteomes" id="UP000284842">
    <property type="component" value="Unassembled WGS sequence"/>
</dbReference>
<evidence type="ECO:0000313" key="2">
    <source>
        <dbReference type="EMBL" id="PPR07173.1"/>
    </source>
</evidence>
<name>A0A409YW31_9AGAR</name>
<protein>
    <submittedName>
        <fullName evidence="2">Uncharacterized protein</fullName>
    </submittedName>
</protein>
<comment type="caution">
    <text evidence="2">The sequence shown here is derived from an EMBL/GenBank/DDBJ whole genome shotgun (WGS) entry which is preliminary data.</text>
</comment>
<gene>
    <name evidence="2" type="ORF">CVT24_010729</name>
</gene>
<accession>A0A409YW31</accession>